<dbReference type="RefSeq" id="WP_199116572.1">
    <property type="nucleotide sequence ID" value="NZ_JAELVQ010000027.1"/>
</dbReference>
<sequence length="237" mass="27199">MKPKKTLKLVIGIFIFLTLPSILFSGFMFFKYNEALPTGQSGEQADLLAHKMLSALNYEAYKITNYIEWTYKKRRHYEWEKSKNICHVYWKEYKVSLNLNDPSSSKAFVHSFIVESDISKDLITKAKKYFKRDSFWLIAPYTVFNEGTKRKIVTINNNEALLVTYTSGGLAAGDSYLWILDEEGKPKSFKMWTSVLPINGLEATWSDWTTTESGAQLPTFHKLLVAGFEISAIKGTQ</sequence>
<protein>
    <submittedName>
        <fullName evidence="2">Uncharacterized protein</fullName>
    </submittedName>
</protein>
<gene>
    <name evidence="2" type="ORF">JF259_15240</name>
</gene>
<proteinExistence type="predicted"/>
<keyword evidence="1" id="KW-1133">Transmembrane helix</keyword>
<evidence type="ECO:0000313" key="3">
    <source>
        <dbReference type="Proteomes" id="UP000610931"/>
    </source>
</evidence>
<reference evidence="2" key="1">
    <citation type="submission" date="2020-12" db="EMBL/GenBank/DDBJ databases">
        <title>Snuella sp. nov., isolated from sediment in Incheon.</title>
        <authorList>
            <person name="Kim W."/>
        </authorList>
    </citation>
    <scope>NUCLEOTIDE SEQUENCE</scope>
    <source>
        <strain evidence="2">CAU 1569</strain>
    </source>
</reference>
<accession>A0A8J7IQR9</accession>
<dbReference type="AlphaFoldDB" id="A0A8J7IQR9"/>
<keyword evidence="1" id="KW-0472">Membrane</keyword>
<dbReference type="EMBL" id="JAELVQ010000027">
    <property type="protein sequence ID" value="MBJ6369447.1"/>
    <property type="molecule type" value="Genomic_DNA"/>
</dbReference>
<name>A0A8J7IQR9_9FLAO</name>
<keyword evidence="1" id="KW-0812">Transmembrane</keyword>
<organism evidence="2 3">
    <name type="scientific">Snuella sedimenti</name>
    <dbReference type="NCBI Taxonomy" id="2798802"/>
    <lineage>
        <taxon>Bacteria</taxon>
        <taxon>Pseudomonadati</taxon>
        <taxon>Bacteroidota</taxon>
        <taxon>Flavobacteriia</taxon>
        <taxon>Flavobacteriales</taxon>
        <taxon>Flavobacteriaceae</taxon>
        <taxon>Snuella</taxon>
    </lineage>
</organism>
<dbReference type="Proteomes" id="UP000610931">
    <property type="component" value="Unassembled WGS sequence"/>
</dbReference>
<evidence type="ECO:0000256" key="1">
    <source>
        <dbReference type="SAM" id="Phobius"/>
    </source>
</evidence>
<comment type="caution">
    <text evidence="2">The sequence shown here is derived from an EMBL/GenBank/DDBJ whole genome shotgun (WGS) entry which is preliminary data.</text>
</comment>
<feature type="transmembrane region" description="Helical" evidence="1">
    <location>
        <begin position="7"/>
        <end position="30"/>
    </location>
</feature>
<keyword evidence="3" id="KW-1185">Reference proteome</keyword>
<evidence type="ECO:0000313" key="2">
    <source>
        <dbReference type="EMBL" id="MBJ6369447.1"/>
    </source>
</evidence>